<dbReference type="EMBL" id="DUJN01000006">
    <property type="protein sequence ID" value="HII61433.1"/>
    <property type="molecule type" value="Genomic_DNA"/>
</dbReference>
<dbReference type="Proteomes" id="UP000617544">
    <property type="component" value="Unassembled WGS sequence"/>
</dbReference>
<dbReference type="AlphaFoldDB" id="A0A832T735"/>
<evidence type="ECO:0000313" key="3">
    <source>
        <dbReference type="Proteomes" id="UP000617544"/>
    </source>
</evidence>
<keyword evidence="1" id="KW-0812">Transmembrane</keyword>
<proteinExistence type="predicted"/>
<dbReference type="RefSeq" id="WP_010884880.1">
    <property type="nucleotide sequence ID" value="NZ_DUJN01000006.1"/>
</dbReference>
<gene>
    <name evidence="2" type="ORF">HA331_06790</name>
</gene>
<keyword evidence="1" id="KW-1133">Transmembrane helix</keyword>
<evidence type="ECO:0000256" key="1">
    <source>
        <dbReference type="SAM" id="Phobius"/>
    </source>
</evidence>
<organism evidence="2 3">
    <name type="scientific">Pyrococcus horikoshii</name>
    <dbReference type="NCBI Taxonomy" id="53953"/>
    <lineage>
        <taxon>Archaea</taxon>
        <taxon>Methanobacteriati</taxon>
        <taxon>Methanobacteriota</taxon>
        <taxon>Thermococci</taxon>
        <taxon>Thermococcales</taxon>
        <taxon>Thermococcaceae</taxon>
        <taxon>Pyrococcus</taxon>
    </lineage>
</organism>
<reference evidence="2" key="1">
    <citation type="journal article" date="2020" name="bioRxiv">
        <title>A rank-normalized archaeal taxonomy based on genome phylogeny resolves widespread incomplete and uneven classifications.</title>
        <authorList>
            <person name="Rinke C."/>
            <person name="Chuvochina M."/>
            <person name="Mussig A.J."/>
            <person name="Chaumeil P.-A."/>
            <person name="Waite D.W."/>
            <person name="Whitman W.B."/>
            <person name="Parks D.H."/>
            <person name="Hugenholtz P."/>
        </authorList>
    </citation>
    <scope>NUCLEOTIDE SEQUENCE</scope>
    <source>
        <strain evidence="2">UBA8834</strain>
    </source>
</reference>
<feature type="transmembrane region" description="Helical" evidence="1">
    <location>
        <begin position="7"/>
        <end position="29"/>
    </location>
</feature>
<name>A0A832T735_PYRHR</name>
<sequence>MRRAQSAVEYLLILGITIIIVFLVIGYVVRSNHGMTSTAVATFNNSTEAIKQGITNITKKEING</sequence>
<comment type="caution">
    <text evidence="2">The sequence shown here is derived from an EMBL/GenBank/DDBJ whole genome shotgun (WGS) entry which is preliminary data.</text>
</comment>
<keyword evidence="1" id="KW-0472">Membrane</keyword>
<dbReference type="GeneID" id="1443115"/>
<evidence type="ECO:0000313" key="2">
    <source>
        <dbReference type="EMBL" id="HII61433.1"/>
    </source>
</evidence>
<protein>
    <submittedName>
        <fullName evidence="2">Class III signal peptide-containing protein</fullName>
    </submittedName>
</protein>
<accession>A0A832T735</accession>